<dbReference type="InterPro" id="IPR013766">
    <property type="entry name" value="Thioredoxin_domain"/>
</dbReference>
<dbReference type="GO" id="GO:0016209">
    <property type="term" value="F:antioxidant activity"/>
    <property type="evidence" value="ECO:0007669"/>
    <property type="project" value="InterPro"/>
</dbReference>
<keyword evidence="1" id="KW-0676">Redox-active center</keyword>
<accession>A0A4Q1D6T9</accession>
<gene>
    <name evidence="4" type="ORF">ESB13_16175</name>
</gene>
<dbReference type="EMBL" id="SDHZ01000002">
    <property type="protein sequence ID" value="RXK83623.1"/>
    <property type="molecule type" value="Genomic_DNA"/>
</dbReference>
<dbReference type="InterPro" id="IPR000866">
    <property type="entry name" value="AhpC/TSA"/>
</dbReference>
<evidence type="ECO:0000313" key="4">
    <source>
        <dbReference type="EMBL" id="RXK83623.1"/>
    </source>
</evidence>
<dbReference type="PROSITE" id="PS00194">
    <property type="entry name" value="THIOREDOXIN_1"/>
    <property type="match status" value="1"/>
</dbReference>
<dbReference type="PROSITE" id="PS51352">
    <property type="entry name" value="THIOREDOXIN_2"/>
    <property type="match status" value="1"/>
</dbReference>
<feature type="domain" description="Thioredoxin" evidence="3">
    <location>
        <begin position="331"/>
        <end position="487"/>
    </location>
</feature>
<dbReference type="InterPro" id="IPR011990">
    <property type="entry name" value="TPR-like_helical_dom_sf"/>
</dbReference>
<name>A0A4Q1D6T9_9BACT</name>
<evidence type="ECO:0000256" key="2">
    <source>
        <dbReference type="SAM" id="SignalP"/>
    </source>
</evidence>
<protein>
    <submittedName>
        <fullName evidence="4">TlpA family protein disulfide reductase</fullName>
    </submittedName>
</protein>
<dbReference type="Pfam" id="PF00578">
    <property type="entry name" value="AhpC-TSA"/>
    <property type="match status" value="1"/>
</dbReference>
<evidence type="ECO:0000256" key="1">
    <source>
        <dbReference type="ARBA" id="ARBA00023284"/>
    </source>
</evidence>
<dbReference type="Gene3D" id="3.40.30.10">
    <property type="entry name" value="Glutaredoxin"/>
    <property type="match status" value="1"/>
</dbReference>
<dbReference type="GO" id="GO:0006950">
    <property type="term" value="P:response to stress"/>
    <property type="evidence" value="ECO:0007669"/>
    <property type="project" value="UniProtKB-ARBA"/>
</dbReference>
<dbReference type="InterPro" id="IPR050553">
    <property type="entry name" value="Thioredoxin_ResA/DsbE_sf"/>
</dbReference>
<dbReference type="Proteomes" id="UP000290545">
    <property type="component" value="Unassembled WGS sequence"/>
</dbReference>
<keyword evidence="2" id="KW-0732">Signal</keyword>
<dbReference type="SUPFAM" id="SSF52833">
    <property type="entry name" value="Thioredoxin-like"/>
    <property type="match status" value="1"/>
</dbReference>
<proteinExistence type="predicted"/>
<dbReference type="GO" id="GO:0016491">
    <property type="term" value="F:oxidoreductase activity"/>
    <property type="evidence" value="ECO:0007669"/>
    <property type="project" value="InterPro"/>
</dbReference>
<comment type="caution">
    <text evidence="4">The sequence shown here is derived from an EMBL/GenBank/DDBJ whole genome shotgun (WGS) entry which is preliminary data.</text>
</comment>
<evidence type="ECO:0000313" key="5">
    <source>
        <dbReference type="Proteomes" id="UP000290545"/>
    </source>
</evidence>
<feature type="chain" id="PRO_5020591019" evidence="2">
    <location>
        <begin position="20"/>
        <end position="489"/>
    </location>
</feature>
<feature type="signal peptide" evidence="2">
    <location>
        <begin position="1"/>
        <end position="19"/>
    </location>
</feature>
<organism evidence="4 5">
    <name type="scientific">Filimonas effusa</name>
    <dbReference type="NCBI Taxonomy" id="2508721"/>
    <lineage>
        <taxon>Bacteria</taxon>
        <taxon>Pseudomonadati</taxon>
        <taxon>Bacteroidota</taxon>
        <taxon>Chitinophagia</taxon>
        <taxon>Chitinophagales</taxon>
        <taxon>Chitinophagaceae</taxon>
        <taxon>Filimonas</taxon>
    </lineage>
</organism>
<keyword evidence="5" id="KW-1185">Reference proteome</keyword>
<dbReference type="PANTHER" id="PTHR42852">
    <property type="entry name" value="THIOL:DISULFIDE INTERCHANGE PROTEIN DSBE"/>
    <property type="match status" value="1"/>
</dbReference>
<dbReference type="AlphaFoldDB" id="A0A4Q1D6T9"/>
<dbReference type="Gene3D" id="1.25.40.10">
    <property type="entry name" value="Tetratricopeptide repeat domain"/>
    <property type="match status" value="1"/>
</dbReference>
<evidence type="ECO:0000259" key="3">
    <source>
        <dbReference type="PROSITE" id="PS51352"/>
    </source>
</evidence>
<sequence>MKHLFMTLALSGAALAANAQGRVEQDSTIRYYNRLAEGSSADKALLESKMYTLLKSDNEKDWLMARRFFFILKKNNTVDSLNEACIKRFPLGDVARNKAVNVVYEEKDLAKKEAAYKAWVAKFPPTEPKGKNDITYDYARYGVATAFAAEGNISKALGYAHLIENPIWKGEGLAGTANALLKAGHKKEGLELYHEALNSTKPFLGNSKVDGAGFAANNFIFYNSAIAEALFKDNKATEAYPYIKTAHDSAKVLKPGVNATYFDVLMALGKKKEAFEVAKESMTEGQASPKMRETLKQLYVDVKGSDAGYDAYVAEIKKAMSEKIRKDVTRKLIDQPAPAISFTDVNGKTVSLEDVKGKVVVLDFWATWCGPCKRSFPAMKMAVEKYKDDPNVKFLFIHTWEKTDKDAAITSARKYVEDQKYPFNIWMDLKDPATGLNNGVEGFKVNAIPAKFVIDRKGHIRFSMSGFSGGDDAAVEELSTMIEMARGKG</sequence>
<dbReference type="PANTHER" id="PTHR42852:SF17">
    <property type="entry name" value="THIOREDOXIN-LIKE PROTEIN HI_1115"/>
    <property type="match status" value="1"/>
</dbReference>
<dbReference type="OrthoDB" id="634996at2"/>
<reference evidence="4 5" key="1">
    <citation type="submission" date="2019-01" db="EMBL/GenBank/DDBJ databases">
        <title>Filimonas sp. strain TTM-71.</title>
        <authorList>
            <person name="Chen W.-M."/>
        </authorList>
    </citation>
    <scope>NUCLEOTIDE SEQUENCE [LARGE SCALE GENOMIC DNA]</scope>
    <source>
        <strain evidence="4 5">TTM-71</strain>
    </source>
</reference>
<dbReference type="InterPro" id="IPR017937">
    <property type="entry name" value="Thioredoxin_CS"/>
</dbReference>
<dbReference type="RefSeq" id="WP_129004675.1">
    <property type="nucleotide sequence ID" value="NZ_SDHZ01000002.1"/>
</dbReference>
<dbReference type="CDD" id="cd02966">
    <property type="entry name" value="TlpA_like_family"/>
    <property type="match status" value="1"/>
</dbReference>
<dbReference type="InterPro" id="IPR036249">
    <property type="entry name" value="Thioredoxin-like_sf"/>
</dbReference>